<dbReference type="Pfam" id="PF12248">
    <property type="entry name" value="Methyltransf_FA"/>
    <property type="match status" value="1"/>
</dbReference>
<dbReference type="Gene3D" id="2.160.20.10">
    <property type="entry name" value="Single-stranded right-handed beta-helix, Pectin lyase-like"/>
    <property type="match status" value="3"/>
</dbReference>
<dbReference type="InterPro" id="IPR011050">
    <property type="entry name" value="Pectin_lyase_fold/virulence"/>
</dbReference>
<dbReference type="InterPro" id="IPR053243">
    <property type="entry name" value="SJ_maturation_regulator"/>
</dbReference>
<dbReference type="Gene3D" id="3.10.250.10">
    <property type="entry name" value="SRCR-like domain"/>
    <property type="match status" value="1"/>
</dbReference>
<dbReference type="SMART" id="SM00231">
    <property type="entry name" value="FA58C"/>
    <property type="match status" value="1"/>
</dbReference>
<dbReference type="InterPro" id="IPR012334">
    <property type="entry name" value="Pectin_lyas_fold"/>
</dbReference>
<dbReference type="InterPro" id="IPR001190">
    <property type="entry name" value="SRCR"/>
</dbReference>
<dbReference type="SUPFAM" id="SSF56487">
    <property type="entry name" value="SRCR-like"/>
    <property type="match status" value="1"/>
</dbReference>
<dbReference type="InterPro" id="IPR039448">
    <property type="entry name" value="Beta_helix"/>
</dbReference>
<dbReference type="SMART" id="SM00202">
    <property type="entry name" value="SR"/>
    <property type="match status" value="1"/>
</dbReference>
<evidence type="ECO:0000256" key="4">
    <source>
        <dbReference type="ARBA" id="ARBA00023180"/>
    </source>
</evidence>
<keyword evidence="1" id="KW-0732">Signal</keyword>
<keyword evidence="2" id="KW-0677">Repeat</keyword>
<dbReference type="PRINTS" id="PR00258">
    <property type="entry name" value="SPERACTRCPTR"/>
</dbReference>
<accession>A0A8J1UX82</accession>
<dbReference type="CDD" id="cd00057">
    <property type="entry name" value="FA58C"/>
    <property type="match status" value="1"/>
</dbReference>
<keyword evidence="7" id="KW-1185">Reference proteome</keyword>
<dbReference type="SUPFAM" id="SSF49785">
    <property type="entry name" value="Galactose-binding domain-like"/>
    <property type="match status" value="1"/>
</dbReference>
<dbReference type="OrthoDB" id="5790562at2759"/>
<protein>
    <submittedName>
        <fullName evidence="6">Uncharacterized protein</fullName>
    </submittedName>
</protein>
<organism evidence="6 7">
    <name type="scientific">Owenia fusiformis</name>
    <name type="common">Polychaete worm</name>
    <dbReference type="NCBI Taxonomy" id="6347"/>
    <lineage>
        <taxon>Eukaryota</taxon>
        <taxon>Metazoa</taxon>
        <taxon>Spiralia</taxon>
        <taxon>Lophotrochozoa</taxon>
        <taxon>Annelida</taxon>
        <taxon>Polychaeta</taxon>
        <taxon>Sedentaria</taxon>
        <taxon>Canalipalpata</taxon>
        <taxon>Sabellida</taxon>
        <taxon>Oweniida</taxon>
        <taxon>Oweniidae</taxon>
        <taxon>Owenia</taxon>
    </lineage>
</organism>
<gene>
    <name evidence="6" type="ORF">OFUS_LOCUS15658</name>
</gene>
<dbReference type="PANTHER" id="PTHR47653:SF1">
    <property type="entry name" value="DELETED IN MALIGNANT BRAIN TUMORS 1 PROTEIN"/>
    <property type="match status" value="1"/>
</dbReference>
<name>A0A8J1UX82_OWEFU</name>
<dbReference type="InterPro" id="IPR000421">
    <property type="entry name" value="FA58C"/>
</dbReference>
<dbReference type="PROSITE" id="PS50287">
    <property type="entry name" value="SRCR_2"/>
    <property type="match status" value="1"/>
</dbReference>
<dbReference type="Pfam" id="PF00530">
    <property type="entry name" value="SRCR"/>
    <property type="match status" value="1"/>
</dbReference>
<proteinExistence type="predicted"/>
<dbReference type="EMBL" id="CAIIXF020000007">
    <property type="protein sequence ID" value="CAH1790454.1"/>
    <property type="molecule type" value="Genomic_DNA"/>
</dbReference>
<evidence type="ECO:0000256" key="1">
    <source>
        <dbReference type="ARBA" id="ARBA00022729"/>
    </source>
</evidence>
<keyword evidence="3 5" id="KW-1015">Disulfide bond</keyword>
<dbReference type="Gene3D" id="2.60.120.260">
    <property type="entry name" value="Galactose-binding domain-like"/>
    <property type="match status" value="1"/>
</dbReference>
<evidence type="ECO:0000313" key="7">
    <source>
        <dbReference type="Proteomes" id="UP000749559"/>
    </source>
</evidence>
<evidence type="ECO:0000256" key="5">
    <source>
        <dbReference type="PROSITE-ProRule" id="PRU00196"/>
    </source>
</evidence>
<dbReference type="PANTHER" id="PTHR47653">
    <property type="entry name" value="PROTEIN BARK BEETLE"/>
    <property type="match status" value="1"/>
</dbReference>
<keyword evidence="4" id="KW-0325">Glycoprotein</keyword>
<dbReference type="SUPFAM" id="SSF51126">
    <property type="entry name" value="Pectin lyase-like"/>
    <property type="match status" value="5"/>
</dbReference>
<dbReference type="Pfam" id="PF00754">
    <property type="entry name" value="F5_F8_type_C"/>
    <property type="match status" value="1"/>
</dbReference>
<dbReference type="Pfam" id="PF13229">
    <property type="entry name" value="Beta_helix"/>
    <property type="match status" value="2"/>
</dbReference>
<dbReference type="FunFam" id="3.10.250.10:FF:000011">
    <property type="entry name" value="Scavenger receptor class A member 5"/>
    <property type="match status" value="1"/>
</dbReference>
<sequence length="1806" mass="200726">MAAEFRWLLLMLFVHSQHLINAQPGNANYIPIDQIDLTGKLGLVFQVQACESAHVVLSAIFGDTNSRMYEILISGWSNKKSVIRDCRGGCDRAGSPTEGLLKCNESVSLWIGWTDGNIALGKGRELGIDPLVEWQDSSPEYITSFAVGTTNGVNGIWKFTPDDNCSLPLTRSILSNGQVAYSSSSSGLPRFNQNNGWYSHGSSTPWLQVDVLQPHKLTKMALQGYAPGHSYWVKTFQILYSVDGTNWLYYNKREIQQGNSNGHDVAIVDITDNIEARYIRILPITWNSRPGIRMEIYGCQKAESEREYTPIDDDILDEEVLFLHLSPYIVSRLVAIRPGGTLTIQPGVKVIFTTAEAGFDVHGNLLAQGIDNLPVEFTADDAVSEISSHWTGLIFVSGDSLLQHAYVEGARVGIQATGYSVTLDHVTITKCSAGIKYTDGGSFANSTMISDSYIGNNGGHGIEFKGSPAHPFLSITRTIITGSKSSGIYCRDTHANISIEDSELSHNAQRGLETYQTVGNIKIHRAEILRNRNNGLYIYKMSGNTTIESTKMKHNYYYTIYYYSDNNYRGGRFLLINNSFVGESNGPEYYAVYLYPNTFDGDEIQIDRNVFKDIATSYPSLQIENNYKQSELNITITNNVFTNCFKSMLVRAYHKTNVFIEDNTMENNRADSRYIDVQLTSSNTNGRFHIFRNKFTNIAASSWLWIDTDNFIIANNSFEQFKSVDQCALYVSVSKTALIVNVPYSYWGSSDPGDVKDRVCGNSRNMNLAHVTVSPFYTYRNLTELNEDEGVDFYFTDSTGAIGGVLLNNKTISYVFNHTYHVRRSIFIRRNATLTVESGVQLAFGKGIGIYLIGALLIGESGNGDTSMKRMNPTGKWGGIRIGSPSSVGLLLNNVQLDGSTYGVHGSGRNISLQDVTITNTEYAIYVSDTITKYLNIDITNSRIDTSSNTGIYIHTSNNLEMREFNLTIEDVVIRNTRGSGAVYINGKDRSNSKAFIVFENVSIQDSTNQAVYIYYSGYTDIQFRGCEFSEYTSYAIYAYIRHGIFELGDCIIKNRRYQYSRDIYYFTAWTNSGPRAISIYNNTFMDFNSRYNYGMVIINTQASRSGYEESSSIAIVNNTFRSTSSSTSALVLSNIKYFSSIAIEGNIIHSMSRVACVIGLKAGIGTVDIIGNVISESNGALFLTSEQTSGTTIMKNQFLYNFGSDNVIIDPSIRNNCTISYNVFLNNSNNAMTLKRVQSGTLLNYNLFDNIKGEPNYNVKIISSKGGPDINAKFNWWGSKEQSQILASIYDNKRDPSVGVLDIFPFLLSHNFSDVSTEEDFFRQDGSIGGEITGNITLRCDDSPYDVVSDIVVMEEASLLIEPCVVLKFAENIGIRVKGEIHMNGTAEKQIQCIPRTSVVKWAGISITTERAANEKGGIRLVGDTASGRLEVFYNGQWGSVCDDQFDTHDAKVACRHLGMRSEGATYRTVGGGTGPIWLDNIACGGSETTLFECRHNGFGSHNCGHGEDVGITCVGLLSTASRNQVSTLKHVRLLNTTFGLHITGIMPSVFQHVESSRSSQNGITFDVRFLIGNVSNVLLENVKTSENHGNGLFWNEKSYRMSNIEFVNIKSTRNQKFGLYYTGSYQNISVINSLLTDNTYGAVYSSLSTSSLNIESTEISRNTHGALYSNPASDSEFNCTIRDCNITYNGIPSDTSNSTFYFSPNGQRYNGVFFQKNRFIQNTGGRMIHYYGHTGYSSQPVVILSNNTLYENTGVALYMEYISNNARVLFHDNHFEGNNANPAASGNNAYMFYGTLQDRGSFDF</sequence>
<dbReference type="GO" id="GO:0045217">
    <property type="term" value="P:cell-cell junction maintenance"/>
    <property type="evidence" value="ECO:0007669"/>
    <property type="project" value="TreeGrafter"/>
</dbReference>
<evidence type="ECO:0000313" key="6">
    <source>
        <dbReference type="EMBL" id="CAH1790454.1"/>
    </source>
</evidence>
<dbReference type="Proteomes" id="UP000749559">
    <property type="component" value="Unassembled WGS sequence"/>
</dbReference>
<dbReference type="InterPro" id="IPR006626">
    <property type="entry name" value="PbH1"/>
</dbReference>
<dbReference type="InterPro" id="IPR036772">
    <property type="entry name" value="SRCR-like_dom_sf"/>
</dbReference>
<feature type="disulfide bond" evidence="5">
    <location>
        <begin position="1485"/>
        <end position="1495"/>
    </location>
</feature>
<dbReference type="PROSITE" id="PS00420">
    <property type="entry name" value="SRCR_1"/>
    <property type="match status" value="1"/>
</dbReference>
<dbReference type="InterPro" id="IPR022041">
    <property type="entry name" value="Methyltransf_FA"/>
</dbReference>
<dbReference type="InterPro" id="IPR008979">
    <property type="entry name" value="Galactose-bd-like_sf"/>
</dbReference>
<dbReference type="GO" id="GO:0016020">
    <property type="term" value="C:membrane"/>
    <property type="evidence" value="ECO:0007669"/>
    <property type="project" value="InterPro"/>
</dbReference>
<comment type="caution">
    <text evidence="6">The sequence shown here is derived from an EMBL/GenBank/DDBJ whole genome shotgun (WGS) entry which is preliminary data.</text>
</comment>
<feature type="non-terminal residue" evidence="6">
    <location>
        <position position="1"/>
    </location>
</feature>
<evidence type="ECO:0000256" key="2">
    <source>
        <dbReference type="ARBA" id="ARBA00022737"/>
    </source>
</evidence>
<reference evidence="6" key="1">
    <citation type="submission" date="2022-03" db="EMBL/GenBank/DDBJ databases">
        <authorList>
            <person name="Martin C."/>
        </authorList>
    </citation>
    <scope>NUCLEOTIDE SEQUENCE</scope>
</reference>
<dbReference type="SMART" id="SM00710">
    <property type="entry name" value="PbH1"/>
    <property type="match status" value="24"/>
</dbReference>
<comment type="caution">
    <text evidence="5">Lacks conserved residue(s) required for the propagation of feature annotation.</text>
</comment>
<dbReference type="PROSITE" id="PS50022">
    <property type="entry name" value="FA58C_3"/>
    <property type="match status" value="1"/>
</dbReference>
<evidence type="ECO:0000256" key="3">
    <source>
        <dbReference type="ARBA" id="ARBA00023157"/>
    </source>
</evidence>